<feature type="compositionally biased region" description="Polar residues" evidence="7">
    <location>
        <begin position="29"/>
        <end position="43"/>
    </location>
</feature>
<dbReference type="EMBL" id="CP086717">
    <property type="protein sequence ID" value="WOO82201.1"/>
    <property type="molecule type" value="Genomic_DNA"/>
</dbReference>
<dbReference type="InterPro" id="IPR051000">
    <property type="entry name" value="Homeobox_DNA-bind_prot"/>
</dbReference>
<dbReference type="PANTHER" id="PTHR24324:SF5">
    <property type="entry name" value="HEMATOPOIETICALLY-EXPRESSED HOMEOBOX PROTEIN HHEX"/>
    <property type="match status" value="1"/>
</dbReference>
<dbReference type="Proteomes" id="UP000827549">
    <property type="component" value="Chromosome 4"/>
</dbReference>
<reference evidence="9" key="1">
    <citation type="submission" date="2023-10" db="EMBL/GenBank/DDBJ databases">
        <authorList>
            <person name="Noh H."/>
        </authorList>
    </citation>
    <scope>NUCLEOTIDE SEQUENCE</scope>
    <source>
        <strain evidence="9">DUCC4014</strain>
    </source>
</reference>
<evidence type="ECO:0000256" key="5">
    <source>
        <dbReference type="PROSITE-ProRule" id="PRU00108"/>
    </source>
</evidence>
<evidence type="ECO:0000256" key="7">
    <source>
        <dbReference type="SAM" id="MobiDB-lite"/>
    </source>
</evidence>
<dbReference type="Pfam" id="PF00046">
    <property type="entry name" value="Homeodomain"/>
    <property type="match status" value="1"/>
</dbReference>
<dbReference type="GO" id="GO:0006357">
    <property type="term" value="P:regulation of transcription by RNA polymerase II"/>
    <property type="evidence" value="ECO:0007669"/>
    <property type="project" value="TreeGrafter"/>
</dbReference>
<dbReference type="RefSeq" id="XP_062628233.1">
    <property type="nucleotide sequence ID" value="XM_062772249.1"/>
</dbReference>
<dbReference type="PROSITE" id="PS50071">
    <property type="entry name" value="HOMEOBOX_2"/>
    <property type="match status" value="1"/>
</dbReference>
<evidence type="ECO:0000256" key="3">
    <source>
        <dbReference type="ARBA" id="ARBA00023155"/>
    </source>
</evidence>
<name>A0AAF0YCY0_9TREE</name>
<sequence length="125" mass="12821">MIVQVGDSGLGGARRHADAAEPTPPDGSGPSSMPTPRAKNTSSSRRRVTAAQLEQLVAAFTNNEYPTTHERDALASRLAMPSRSVQIWASGLCTPTGVDAHTLSVPESPAVAPCAGADCAPAVTD</sequence>
<evidence type="ECO:0000256" key="4">
    <source>
        <dbReference type="ARBA" id="ARBA00023242"/>
    </source>
</evidence>
<keyword evidence="10" id="KW-1185">Reference proteome</keyword>
<accession>A0AAF0YCY0</accession>
<organism evidence="9 10">
    <name type="scientific">Vanrija pseudolonga</name>
    <dbReference type="NCBI Taxonomy" id="143232"/>
    <lineage>
        <taxon>Eukaryota</taxon>
        <taxon>Fungi</taxon>
        <taxon>Dikarya</taxon>
        <taxon>Basidiomycota</taxon>
        <taxon>Agaricomycotina</taxon>
        <taxon>Tremellomycetes</taxon>
        <taxon>Trichosporonales</taxon>
        <taxon>Trichosporonaceae</taxon>
        <taxon>Vanrija</taxon>
    </lineage>
</organism>
<feature type="domain" description="Homeobox" evidence="8">
    <location>
        <begin position="39"/>
        <end position="88"/>
    </location>
</feature>
<keyword evidence="3 5" id="KW-0371">Homeobox</keyword>
<dbReference type="PANTHER" id="PTHR24324">
    <property type="entry name" value="HOMEOBOX PROTEIN HHEX"/>
    <property type="match status" value="1"/>
</dbReference>
<dbReference type="GO" id="GO:0005634">
    <property type="term" value="C:nucleus"/>
    <property type="evidence" value="ECO:0007669"/>
    <property type="project" value="UniProtKB-SubCell"/>
</dbReference>
<keyword evidence="4 5" id="KW-0539">Nucleus</keyword>
<dbReference type="AlphaFoldDB" id="A0AAF0YCY0"/>
<dbReference type="GeneID" id="87808928"/>
<evidence type="ECO:0000256" key="1">
    <source>
        <dbReference type="ARBA" id="ARBA00004123"/>
    </source>
</evidence>
<dbReference type="GO" id="GO:0030154">
    <property type="term" value="P:cell differentiation"/>
    <property type="evidence" value="ECO:0007669"/>
    <property type="project" value="TreeGrafter"/>
</dbReference>
<dbReference type="CDD" id="cd00086">
    <property type="entry name" value="homeodomain"/>
    <property type="match status" value="1"/>
</dbReference>
<evidence type="ECO:0000256" key="2">
    <source>
        <dbReference type="ARBA" id="ARBA00023125"/>
    </source>
</evidence>
<dbReference type="InterPro" id="IPR001356">
    <property type="entry name" value="HD"/>
</dbReference>
<feature type="DNA-binding region" description="Homeobox" evidence="5">
    <location>
        <begin position="41"/>
        <end position="89"/>
    </location>
</feature>
<dbReference type="SUPFAM" id="SSF46689">
    <property type="entry name" value="Homeodomain-like"/>
    <property type="match status" value="1"/>
</dbReference>
<feature type="region of interest" description="Disordered" evidence="7">
    <location>
        <begin position="1"/>
        <end position="48"/>
    </location>
</feature>
<keyword evidence="2 5" id="KW-0238">DNA-binding</keyword>
<dbReference type="Gene3D" id="1.10.10.60">
    <property type="entry name" value="Homeodomain-like"/>
    <property type="match status" value="1"/>
</dbReference>
<protein>
    <submittedName>
        <fullName evidence="9">Retinal homeobox protein Rx1</fullName>
    </submittedName>
</protein>
<gene>
    <name evidence="9" type="primary">rx1</name>
    <name evidence="9" type="ORF">LOC62_04G005700</name>
</gene>
<dbReference type="InterPro" id="IPR009057">
    <property type="entry name" value="Homeodomain-like_sf"/>
</dbReference>
<proteinExistence type="predicted"/>
<comment type="subcellular location">
    <subcellularLocation>
        <location evidence="1 5 6">Nucleus</location>
    </subcellularLocation>
</comment>
<evidence type="ECO:0000256" key="6">
    <source>
        <dbReference type="RuleBase" id="RU000682"/>
    </source>
</evidence>
<dbReference type="GO" id="GO:0000978">
    <property type="term" value="F:RNA polymerase II cis-regulatory region sequence-specific DNA binding"/>
    <property type="evidence" value="ECO:0007669"/>
    <property type="project" value="TreeGrafter"/>
</dbReference>
<evidence type="ECO:0000259" key="8">
    <source>
        <dbReference type="PROSITE" id="PS50071"/>
    </source>
</evidence>
<evidence type="ECO:0000313" key="10">
    <source>
        <dbReference type="Proteomes" id="UP000827549"/>
    </source>
</evidence>
<evidence type="ECO:0000313" key="9">
    <source>
        <dbReference type="EMBL" id="WOO82201.1"/>
    </source>
</evidence>